<organism evidence="5 6">
    <name type="scientific">Trifolium pratense</name>
    <name type="common">Red clover</name>
    <dbReference type="NCBI Taxonomy" id="57577"/>
    <lineage>
        <taxon>Eukaryota</taxon>
        <taxon>Viridiplantae</taxon>
        <taxon>Streptophyta</taxon>
        <taxon>Embryophyta</taxon>
        <taxon>Tracheophyta</taxon>
        <taxon>Spermatophyta</taxon>
        <taxon>Magnoliopsida</taxon>
        <taxon>eudicotyledons</taxon>
        <taxon>Gunneridae</taxon>
        <taxon>Pentapetalae</taxon>
        <taxon>rosids</taxon>
        <taxon>fabids</taxon>
        <taxon>Fabales</taxon>
        <taxon>Fabaceae</taxon>
        <taxon>Papilionoideae</taxon>
        <taxon>50 kb inversion clade</taxon>
        <taxon>NPAAA clade</taxon>
        <taxon>Hologalegina</taxon>
        <taxon>IRL clade</taxon>
        <taxon>Trifolieae</taxon>
        <taxon>Trifolium</taxon>
    </lineage>
</organism>
<reference evidence="5 6" key="2">
    <citation type="journal article" date="2017" name="Front. Plant Sci.">
        <title>Gene Classification and Mining of Molecular Markers Useful in Red Clover (Trifolium pratense) Breeding.</title>
        <authorList>
            <person name="Istvanek J."/>
            <person name="Dluhosova J."/>
            <person name="Dluhos P."/>
            <person name="Patkova L."/>
            <person name="Nedelnik J."/>
            <person name="Repkova J."/>
        </authorList>
    </citation>
    <scope>NUCLEOTIDE SEQUENCE [LARGE SCALE GENOMIC DNA]</scope>
    <source>
        <strain evidence="6">cv. Tatra</strain>
        <tissue evidence="5">Young leaves</tissue>
    </source>
</reference>
<keyword evidence="2 3" id="KW-0539">Nucleus</keyword>
<protein>
    <submittedName>
        <fullName evidence="5">Cct motif family protein</fullName>
    </submittedName>
</protein>
<feature type="domain" description="CCT" evidence="4">
    <location>
        <begin position="40"/>
        <end position="82"/>
    </location>
</feature>
<evidence type="ECO:0000256" key="1">
    <source>
        <dbReference type="ARBA" id="ARBA00004123"/>
    </source>
</evidence>
<comment type="caution">
    <text evidence="5">The sequence shown here is derived from an EMBL/GenBank/DDBJ whole genome shotgun (WGS) entry which is preliminary data.</text>
</comment>
<dbReference type="PROSITE" id="PS51017">
    <property type="entry name" value="CCT"/>
    <property type="match status" value="1"/>
</dbReference>
<dbReference type="PANTHER" id="PTHR31874">
    <property type="entry name" value="CCT MOTIF FAMILY PROTEIN, EXPRESSED"/>
    <property type="match status" value="1"/>
</dbReference>
<dbReference type="ExpressionAtlas" id="A0A2K3L7B5">
    <property type="expression patterns" value="baseline"/>
</dbReference>
<dbReference type="PANTHER" id="PTHR31874:SF25">
    <property type="entry name" value="CCT MOTIF FAMILY PROTEIN"/>
    <property type="match status" value="1"/>
</dbReference>
<dbReference type="STRING" id="57577.A0A2K3L7B5"/>
<name>A0A2K3L7B5_TRIPR</name>
<dbReference type="AlphaFoldDB" id="A0A2K3L7B5"/>
<dbReference type="EMBL" id="ASHM01027502">
    <property type="protein sequence ID" value="PNX74425.1"/>
    <property type="molecule type" value="Genomic_DNA"/>
</dbReference>
<accession>A0A2K3L7B5</accession>
<dbReference type="GO" id="GO:0006355">
    <property type="term" value="P:regulation of DNA-templated transcription"/>
    <property type="evidence" value="ECO:0007669"/>
    <property type="project" value="TreeGrafter"/>
</dbReference>
<dbReference type="GO" id="GO:0005634">
    <property type="term" value="C:nucleus"/>
    <property type="evidence" value="ECO:0007669"/>
    <property type="project" value="UniProtKB-SubCell"/>
</dbReference>
<gene>
    <name evidence="5" type="ORF">L195_g030345</name>
</gene>
<feature type="non-terminal residue" evidence="5">
    <location>
        <position position="131"/>
    </location>
</feature>
<evidence type="ECO:0000259" key="4">
    <source>
        <dbReference type="PROSITE" id="PS51017"/>
    </source>
</evidence>
<dbReference type="Pfam" id="PF06203">
    <property type="entry name" value="CCT"/>
    <property type="match status" value="1"/>
</dbReference>
<reference evidence="5 6" key="1">
    <citation type="journal article" date="2014" name="Am. J. Bot.">
        <title>Genome assembly and annotation for red clover (Trifolium pratense; Fabaceae).</title>
        <authorList>
            <person name="Istvanek J."/>
            <person name="Jaros M."/>
            <person name="Krenek A."/>
            <person name="Repkova J."/>
        </authorList>
    </citation>
    <scope>NUCLEOTIDE SEQUENCE [LARGE SCALE GENOMIC DNA]</scope>
    <source>
        <strain evidence="6">cv. Tatra</strain>
        <tissue evidence="5">Young leaves</tissue>
    </source>
</reference>
<dbReference type="InterPro" id="IPR010402">
    <property type="entry name" value="CCT_domain"/>
</dbReference>
<evidence type="ECO:0000256" key="3">
    <source>
        <dbReference type="PROSITE-ProRule" id="PRU00357"/>
    </source>
</evidence>
<dbReference type="Proteomes" id="UP000236291">
    <property type="component" value="Unassembled WGS sequence"/>
</dbReference>
<evidence type="ECO:0000256" key="2">
    <source>
        <dbReference type="ARBA" id="ARBA00023242"/>
    </source>
</evidence>
<evidence type="ECO:0000313" key="6">
    <source>
        <dbReference type="Proteomes" id="UP000236291"/>
    </source>
</evidence>
<evidence type="ECO:0000313" key="5">
    <source>
        <dbReference type="EMBL" id="PNX74425.1"/>
    </source>
</evidence>
<dbReference type="InterPro" id="IPR052453">
    <property type="entry name" value="CONSTANS-like_ZF"/>
</dbReference>
<sequence length="131" mass="15249">MWDGYGCDVNGNTWKVPDGVGASNNNMKVKEEMGWKLGQREASLLRYKEKRQSRLFAKRIRYEVRKLNAEKRPRMKEGRWEVVVLEGTICEEGMKKCRAQWTVVYDVYNVGGTGVRTRTIPPTSTHWETHV</sequence>
<proteinExistence type="predicted"/>
<comment type="subcellular location">
    <subcellularLocation>
        <location evidence="1 3">Nucleus</location>
    </subcellularLocation>
</comment>